<accession>A0A964UJ12</accession>
<dbReference type="Proteomes" id="UP000598297">
    <property type="component" value="Unassembled WGS sequence"/>
</dbReference>
<keyword evidence="1" id="KW-1133">Transmembrane helix</keyword>
<organism evidence="2 3">
    <name type="scientific">Streptomyces boluensis</name>
    <dbReference type="NCBI Taxonomy" id="1775135"/>
    <lineage>
        <taxon>Bacteria</taxon>
        <taxon>Bacillati</taxon>
        <taxon>Actinomycetota</taxon>
        <taxon>Actinomycetes</taxon>
        <taxon>Kitasatosporales</taxon>
        <taxon>Streptomycetaceae</taxon>
        <taxon>Streptomyces</taxon>
    </lineage>
</organism>
<keyword evidence="1" id="KW-0812">Transmembrane</keyword>
<comment type="caution">
    <text evidence="2">The sequence shown here is derived from an EMBL/GenBank/DDBJ whole genome shotgun (WGS) entry which is preliminary data.</text>
</comment>
<dbReference type="OrthoDB" id="4333781at2"/>
<sequence>MPTQPTQLGADATAFIGVLAVGVVLIMSRSIDAEGMSVLAVALGGLYTVWTGHSSRNHK</sequence>
<evidence type="ECO:0000256" key="1">
    <source>
        <dbReference type="SAM" id="Phobius"/>
    </source>
</evidence>
<dbReference type="AlphaFoldDB" id="A0A964UJ12"/>
<gene>
    <name evidence="2" type="ORF">GUY60_00355</name>
</gene>
<reference evidence="2" key="1">
    <citation type="submission" date="2020-01" db="EMBL/GenBank/DDBJ databases">
        <title>Whole-genome analyses of novel actinobacteria.</title>
        <authorList>
            <person name="Sahin N."/>
        </authorList>
    </citation>
    <scope>NUCLEOTIDE SEQUENCE</scope>
    <source>
        <strain evidence="2">YC537</strain>
    </source>
</reference>
<feature type="transmembrane region" description="Helical" evidence="1">
    <location>
        <begin position="35"/>
        <end position="53"/>
    </location>
</feature>
<proteinExistence type="predicted"/>
<keyword evidence="1" id="KW-0472">Membrane</keyword>
<evidence type="ECO:0000313" key="2">
    <source>
        <dbReference type="EMBL" id="NBE49901.1"/>
    </source>
</evidence>
<feature type="transmembrane region" description="Helical" evidence="1">
    <location>
        <begin position="12"/>
        <end position="28"/>
    </location>
</feature>
<protein>
    <submittedName>
        <fullName evidence="2">Uncharacterized protein</fullName>
    </submittedName>
</protein>
<evidence type="ECO:0000313" key="3">
    <source>
        <dbReference type="Proteomes" id="UP000598297"/>
    </source>
</evidence>
<name>A0A964UJ12_9ACTN</name>
<dbReference type="EMBL" id="JAAAHS010000001">
    <property type="protein sequence ID" value="NBE49901.1"/>
    <property type="molecule type" value="Genomic_DNA"/>
</dbReference>
<keyword evidence="3" id="KW-1185">Reference proteome</keyword>
<dbReference type="RefSeq" id="WP_161692774.1">
    <property type="nucleotide sequence ID" value="NZ_JAAAHS010000001.1"/>
</dbReference>